<feature type="transmembrane region" description="Helical" evidence="8">
    <location>
        <begin position="21"/>
        <end position="39"/>
    </location>
</feature>
<evidence type="ECO:0000313" key="10">
    <source>
        <dbReference type="EMBL" id="KVI02246.1"/>
    </source>
</evidence>
<keyword evidence="4 8" id="KW-0812">Transmembrane</keyword>
<dbReference type="Pfam" id="PF01699">
    <property type="entry name" value="Na_Ca_ex"/>
    <property type="match status" value="1"/>
</dbReference>
<organism evidence="10 11">
    <name type="scientific">Cynara cardunculus var. scolymus</name>
    <name type="common">Globe artichoke</name>
    <name type="synonym">Cynara scolymus</name>
    <dbReference type="NCBI Taxonomy" id="59895"/>
    <lineage>
        <taxon>Eukaryota</taxon>
        <taxon>Viridiplantae</taxon>
        <taxon>Streptophyta</taxon>
        <taxon>Embryophyta</taxon>
        <taxon>Tracheophyta</taxon>
        <taxon>Spermatophyta</taxon>
        <taxon>Magnoliopsida</taxon>
        <taxon>eudicotyledons</taxon>
        <taxon>Gunneridae</taxon>
        <taxon>Pentapetalae</taxon>
        <taxon>asterids</taxon>
        <taxon>campanulids</taxon>
        <taxon>Asterales</taxon>
        <taxon>Asteraceae</taxon>
        <taxon>Carduoideae</taxon>
        <taxon>Cardueae</taxon>
        <taxon>Carduinae</taxon>
        <taxon>Cynara</taxon>
    </lineage>
</organism>
<feature type="transmembrane region" description="Helical" evidence="8">
    <location>
        <begin position="151"/>
        <end position="174"/>
    </location>
</feature>
<evidence type="ECO:0000256" key="1">
    <source>
        <dbReference type="ARBA" id="ARBA00004127"/>
    </source>
</evidence>
<dbReference type="Proteomes" id="UP000243975">
    <property type="component" value="Unassembled WGS sequence"/>
</dbReference>
<evidence type="ECO:0000256" key="6">
    <source>
        <dbReference type="ARBA" id="ARBA00023065"/>
    </source>
</evidence>
<keyword evidence="5 8" id="KW-1133">Transmembrane helix</keyword>
<dbReference type="GO" id="GO:0012505">
    <property type="term" value="C:endomembrane system"/>
    <property type="evidence" value="ECO:0007669"/>
    <property type="project" value="UniProtKB-SubCell"/>
</dbReference>
<dbReference type="GO" id="GO:0006874">
    <property type="term" value="P:intracellular calcium ion homeostasis"/>
    <property type="evidence" value="ECO:0007669"/>
    <property type="project" value="TreeGrafter"/>
</dbReference>
<keyword evidence="11" id="KW-1185">Reference proteome</keyword>
<keyword evidence="3" id="KW-0050">Antiport</keyword>
<keyword evidence="2" id="KW-0813">Transport</keyword>
<keyword evidence="7 8" id="KW-0472">Membrane</keyword>
<evidence type="ECO:0000256" key="5">
    <source>
        <dbReference type="ARBA" id="ARBA00022989"/>
    </source>
</evidence>
<dbReference type="Gramene" id="KVI02246">
    <property type="protein sequence ID" value="KVI02246"/>
    <property type="gene ID" value="Ccrd_019530"/>
</dbReference>
<keyword evidence="6" id="KW-0406">Ion transport</keyword>
<evidence type="ECO:0000256" key="7">
    <source>
        <dbReference type="ARBA" id="ARBA00023136"/>
    </source>
</evidence>
<evidence type="ECO:0000256" key="4">
    <source>
        <dbReference type="ARBA" id="ARBA00022692"/>
    </source>
</evidence>
<proteinExistence type="predicted"/>
<feature type="domain" description="Sodium/calcium exchanger membrane region" evidence="9">
    <location>
        <begin position="24"/>
        <end position="168"/>
    </location>
</feature>
<sequence>MQETDQEYRRVNEAKGTRDKNSMAIVFLGIGISMLTLFAEPLTHNVQIFSESVNLPPLYISLVLLPWAAHYRTAIAAIQAARKKRHHMTSSTFSEIYHKVMMNNLMGFALLLCVMIYRGLTWHFSAEVLTLVIVCGIVGILTGFNSKFPNWTLLIAFPLYPLSLIFFILVNIYFR</sequence>
<dbReference type="InterPro" id="IPR004713">
    <property type="entry name" value="CaH_exchang"/>
</dbReference>
<gene>
    <name evidence="10" type="ORF">Ccrd_019530</name>
</gene>
<evidence type="ECO:0000313" key="11">
    <source>
        <dbReference type="Proteomes" id="UP000243975"/>
    </source>
</evidence>
<feature type="transmembrane region" description="Helical" evidence="8">
    <location>
        <begin position="126"/>
        <end position="144"/>
    </location>
</feature>
<reference evidence="10 11" key="1">
    <citation type="journal article" date="2016" name="Sci. Rep.">
        <title>The genome sequence of the outbreeding globe artichoke constructed de novo incorporating a phase-aware low-pass sequencing strategy of F1 progeny.</title>
        <authorList>
            <person name="Scaglione D."/>
            <person name="Reyes-Chin-Wo S."/>
            <person name="Acquadro A."/>
            <person name="Froenicke L."/>
            <person name="Portis E."/>
            <person name="Beitel C."/>
            <person name="Tirone M."/>
            <person name="Mauro R."/>
            <person name="Lo Monaco A."/>
            <person name="Mauromicale G."/>
            <person name="Faccioli P."/>
            <person name="Cattivelli L."/>
            <person name="Rieseberg L."/>
            <person name="Michelmore R."/>
            <person name="Lanteri S."/>
        </authorList>
    </citation>
    <scope>NUCLEOTIDE SEQUENCE [LARGE SCALE GENOMIC DNA]</scope>
    <source>
        <strain evidence="10">2C</strain>
    </source>
</reference>
<dbReference type="GO" id="GO:0016020">
    <property type="term" value="C:membrane"/>
    <property type="evidence" value="ECO:0007669"/>
    <property type="project" value="InterPro"/>
</dbReference>
<comment type="subcellular location">
    <subcellularLocation>
        <location evidence="1">Endomembrane system</location>
        <topology evidence="1">Multi-pass membrane protein</topology>
    </subcellularLocation>
</comment>
<name>A0A103Y497_CYNCS</name>
<evidence type="ECO:0000256" key="2">
    <source>
        <dbReference type="ARBA" id="ARBA00022448"/>
    </source>
</evidence>
<evidence type="ECO:0000256" key="3">
    <source>
        <dbReference type="ARBA" id="ARBA00022449"/>
    </source>
</evidence>
<feature type="transmembrane region" description="Helical" evidence="8">
    <location>
        <begin position="102"/>
        <end position="120"/>
    </location>
</feature>
<dbReference type="AlphaFoldDB" id="A0A103Y497"/>
<feature type="transmembrane region" description="Helical" evidence="8">
    <location>
        <begin position="59"/>
        <end position="81"/>
    </location>
</feature>
<evidence type="ECO:0000256" key="8">
    <source>
        <dbReference type="SAM" id="Phobius"/>
    </source>
</evidence>
<dbReference type="PANTHER" id="PTHR31503:SF91">
    <property type="entry name" value="SODIUM_CALCIUM EXCHANGER MEMBRANE REGION, EF-HAND DOMAIN PAIR-RELATED"/>
    <property type="match status" value="1"/>
</dbReference>
<protein>
    <submittedName>
        <fullName evidence="10">Sodium/calcium exchanger membrane region</fullName>
    </submittedName>
</protein>
<dbReference type="EMBL" id="LEKV01002660">
    <property type="protein sequence ID" value="KVI02246.1"/>
    <property type="molecule type" value="Genomic_DNA"/>
</dbReference>
<comment type="caution">
    <text evidence="10">The sequence shown here is derived from an EMBL/GenBank/DDBJ whole genome shotgun (WGS) entry which is preliminary data.</text>
</comment>
<dbReference type="PANTHER" id="PTHR31503">
    <property type="entry name" value="VACUOLAR CALCIUM ION TRANSPORTER"/>
    <property type="match status" value="1"/>
</dbReference>
<dbReference type="InterPro" id="IPR004837">
    <property type="entry name" value="NaCa_Exmemb"/>
</dbReference>
<accession>A0A103Y497</accession>
<evidence type="ECO:0000259" key="9">
    <source>
        <dbReference type="Pfam" id="PF01699"/>
    </source>
</evidence>
<dbReference type="GO" id="GO:0015369">
    <property type="term" value="F:calcium:proton antiporter activity"/>
    <property type="evidence" value="ECO:0007669"/>
    <property type="project" value="TreeGrafter"/>
</dbReference>
<dbReference type="OMA" id="WTFTAET"/>